<name>A0A0C2FTA4_9BILA</name>
<reference evidence="2 3" key="1">
    <citation type="submission" date="2013-12" db="EMBL/GenBank/DDBJ databases">
        <title>Draft genome of the parsitic nematode Ancylostoma duodenale.</title>
        <authorList>
            <person name="Mitreva M."/>
        </authorList>
    </citation>
    <scope>NUCLEOTIDE SEQUENCE [LARGE SCALE GENOMIC DNA]</scope>
    <source>
        <strain evidence="2 3">Zhejiang</strain>
    </source>
</reference>
<protein>
    <recommendedName>
        <fullName evidence="1">Laminin G domain-containing protein</fullName>
    </recommendedName>
</protein>
<feature type="domain" description="Laminin G" evidence="1">
    <location>
        <begin position="39"/>
        <end position="103"/>
    </location>
</feature>
<dbReference type="EMBL" id="KN751508">
    <property type="protein sequence ID" value="KIH49904.1"/>
    <property type="molecule type" value="Genomic_DNA"/>
</dbReference>
<sequence length="105" mass="11991">MFQYHEILAKFQQSRIAAARSRTEAASSLTGPLRVSFKFQTLIRNALLFASYSAEKNTSLVFELAKARIRVTYKSGGGQLLIESPLLPSHQHLSDMRWHTLLFYM</sequence>
<feature type="non-terminal residue" evidence="2">
    <location>
        <position position="105"/>
    </location>
</feature>
<organism evidence="2 3">
    <name type="scientific">Ancylostoma duodenale</name>
    <dbReference type="NCBI Taxonomy" id="51022"/>
    <lineage>
        <taxon>Eukaryota</taxon>
        <taxon>Metazoa</taxon>
        <taxon>Ecdysozoa</taxon>
        <taxon>Nematoda</taxon>
        <taxon>Chromadorea</taxon>
        <taxon>Rhabditida</taxon>
        <taxon>Rhabditina</taxon>
        <taxon>Rhabditomorpha</taxon>
        <taxon>Strongyloidea</taxon>
        <taxon>Ancylostomatidae</taxon>
        <taxon>Ancylostomatinae</taxon>
        <taxon>Ancylostoma</taxon>
    </lineage>
</organism>
<evidence type="ECO:0000313" key="2">
    <source>
        <dbReference type="EMBL" id="KIH49904.1"/>
    </source>
</evidence>
<dbReference type="AlphaFoldDB" id="A0A0C2FTA4"/>
<dbReference type="Gene3D" id="2.60.120.200">
    <property type="match status" value="1"/>
</dbReference>
<dbReference type="SUPFAM" id="SSF49899">
    <property type="entry name" value="Concanavalin A-like lectins/glucanases"/>
    <property type="match status" value="1"/>
</dbReference>
<accession>A0A0C2FTA4</accession>
<dbReference type="CDD" id="cd00110">
    <property type="entry name" value="LamG"/>
    <property type="match status" value="1"/>
</dbReference>
<dbReference type="InterPro" id="IPR001791">
    <property type="entry name" value="Laminin_G"/>
</dbReference>
<dbReference type="Pfam" id="PF02210">
    <property type="entry name" value="Laminin_G_2"/>
    <property type="match status" value="1"/>
</dbReference>
<evidence type="ECO:0000259" key="1">
    <source>
        <dbReference type="Pfam" id="PF02210"/>
    </source>
</evidence>
<dbReference type="InterPro" id="IPR013320">
    <property type="entry name" value="ConA-like_dom_sf"/>
</dbReference>
<gene>
    <name evidence="2" type="ORF">ANCDUO_20020</name>
</gene>
<keyword evidence="3" id="KW-1185">Reference proteome</keyword>
<proteinExistence type="predicted"/>
<evidence type="ECO:0000313" key="3">
    <source>
        <dbReference type="Proteomes" id="UP000054047"/>
    </source>
</evidence>
<dbReference type="Proteomes" id="UP000054047">
    <property type="component" value="Unassembled WGS sequence"/>
</dbReference>